<dbReference type="EMBL" id="CAMXCT020004368">
    <property type="protein sequence ID" value="CAL1162110.1"/>
    <property type="molecule type" value="Genomic_DNA"/>
</dbReference>
<reference evidence="2 3" key="2">
    <citation type="submission" date="2024-05" db="EMBL/GenBank/DDBJ databases">
        <authorList>
            <person name="Chen Y."/>
            <person name="Shah S."/>
            <person name="Dougan E. K."/>
            <person name="Thang M."/>
            <person name="Chan C."/>
        </authorList>
    </citation>
    <scope>NUCLEOTIDE SEQUENCE [LARGE SCALE GENOMIC DNA]</scope>
</reference>
<keyword evidence="3" id="KW-1185">Reference proteome</keyword>
<reference evidence="1" key="1">
    <citation type="submission" date="2022-10" db="EMBL/GenBank/DDBJ databases">
        <authorList>
            <person name="Chen Y."/>
            <person name="Dougan E. K."/>
            <person name="Chan C."/>
            <person name="Rhodes N."/>
            <person name="Thang M."/>
        </authorList>
    </citation>
    <scope>NUCLEOTIDE SEQUENCE</scope>
</reference>
<gene>
    <name evidence="1" type="ORF">C1SCF055_LOCUS34145</name>
</gene>
<accession>A0A9P1DEF7</accession>
<dbReference type="EMBL" id="CAMXCT030004368">
    <property type="protein sequence ID" value="CAL4796047.1"/>
    <property type="molecule type" value="Genomic_DNA"/>
</dbReference>
<dbReference type="AlphaFoldDB" id="A0A9P1DEF7"/>
<dbReference type="EMBL" id="CAMXCT010004368">
    <property type="protein sequence ID" value="CAI4008735.1"/>
    <property type="molecule type" value="Genomic_DNA"/>
</dbReference>
<dbReference type="Proteomes" id="UP001152797">
    <property type="component" value="Unassembled WGS sequence"/>
</dbReference>
<protein>
    <submittedName>
        <fullName evidence="2">ATPase dynein-related AAA domain-containing protein</fullName>
    </submittedName>
</protein>
<evidence type="ECO:0000313" key="3">
    <source>
        <dbReference type="Proteomes" id="UP001152797"/>
    </source>
</evidence>
<evidence type="ECO:0000313" key="2">
    <source>
        <dbReference type="EMBL" id="CAL4796047.1"/>
    </source>
</evidence>
<sequence>MEHLARLCAGVSNAYRAAGTFGPRHTTRAAANDFNAYYTTGSLLQVYADWHATDSWRLVAGVSSESGSFPLTVNMVTVSPDAIHLHNAVAATQGLFLRELPTHVCVGPMPPGALLATGLPLKDPRSPNIKHFVDLVVNIPKNTIDIEGLHPIFGDQTWEELPEVMKPKVRPTIQTVNQYFLLPQGDDHFILLKHVYIVDDNVPGTYVQSLIRGSGKEIAWGSQNKKLVRKTFQWMLEQLGGLQFRKHSLSPEKKNPTSNAPLPENDGWQFIQDHGELDKSDLKQLKWIHHHINLEGCRIHGWYDLTIGDFEPEMRDIMQKVVPCLRVHALWLLGEAGRGKTPLGRTIAMMFSSYHGGEGTFRTTADLDFFKGIHFSKTVPSLFDDGNTSGEEVKQSKAFTDVGDDESMTRARWTSAKFVRHQLREVFDNAYNPDAGPADNNLDSDLVVSHEDFFLTIRPALGTMSRTDAMAILKRSAFIVFGKNHITFRLPSERETKAYRIRWNKPDILLDTSKPKLKNFKEGGAAPEHYEQHCAWEAVWLQEAIGHAAEIEKAEKKTKETAMHSIPFVKYHDGHASLARETRRDPVDVDTDRASMGWTNWDLAVDEGVRVKEEKAVFKALRTPPRHVIEVDTPSPAQKKRKSNLLSSTILSLVPNPSNATLGLSHPDDEDTLERALEAEMDLSYPGFPERILIVRCAFLDLLLEMASIDILSAAKKAY</sequence>
<proteinExistence type="predicted"/>
<evidence type="ECO:0000313" key="1">
    <source>
        <dbReference type="EMBL" id="CAI4008735.1"/>
    </source>
</evidence>
<comment type="caution">
    <text evidence="1">The sequence shown here is derived from an EMBL/GenBank/DDBJ whole genome shotgun (WGS) entry which is preliminary data.</text>
</comment>
<organism evidence="1">
    <name type="scientific">Cladocopium goreaui</name>
    <dbReference type="NCBI Taxonomy" id="2562237"/>
    <lineage>
        <taxon>Eukaryota</taxon>
        <taxon>Sar</taxon>
        <taxon>Alveolata</taxon>
        <taxon>Dinophyceae</taxon>
        <taxon>Suessiales</taxon>
        <taxon>Symbiodiniaceae</taxon>
        <taxon>Cladocopium</taxon>
    </lineage>
</organism>
<dbReference type="OrthoDB" id="448265at2759"/>
<name>A0A9P1DEF7_9DINO</name>